<dbReference type="PANTHER" id="PTHR24192">
    <property type="entry name" value="ANKYRIN REPEAT DOMAIN 40"/>
    <property type="match status" value="1"/>
</dbReference>
<accession>A0ABM5K0I8</accession>
<keyword evidence="4" id="KW-1185">Reference proteome</keyword>
<reference evidence="3" key="1">
    <citation type="submission" date="2025-05" db="UniProtKB">
        <authorList>
            <consortium name="EnsemblMetazoa"/>
        </authorList>
    </citation>
    <scope>IDENTIFICATION</scope>
</reference>
<dbReference type="EnsemblMetazoa" id="XM_050647745.1">
    <property type="protein sequence ID" value="XP_050503702.1"/>
    <property type="gene ID" value="LOC114325566"/>
</dbReference>
<sequence length="305" mass="35029">MANILEEKLREAVSIGDVDSVNTLLSQKVNVNSQNSVNGWTALHWAYKRENKHLIKLLVDHGAKQDVRNSQGQTPNEVSPDLNSKDKSSNGGLHIIPNYLKNPSSSVDLGTAQKKQKTADYKKVTVKEEEVSSPSLKEEDVLVIPVRIADLEDQDYIDIEIPKSNLTYANLLRVCCQELKVRQNQVERIRKRPCTRLRNDNDVKRLEKYNNLEIVLKPEFYADFLVIQVKIESDDPDYIEIEIAKSNLTYANLLRVCCQELGITENQVERIRKEPDVRLRNDKDVKRLDEDDSLEIVLKPEFYAD</sequence>
<feature type="repeat" description="ANK" evidence="1">
    <location>
        <begin position="38"/>
        <end position="70"/>
    </location>
</feature>
<feature type="compositionally biased region" description="Polar residues" evidence="2">
    <location>
        <begin position="68"/>
        <end position="77"/>
    </location>
</feature>
<dbReference type="Gene3D" id="1.25.40.20">
    <property type="entry name" value="Ankyrin repeat-containing domain"/>
    <property type="match status" value="1"/>
</dbReference>
<dbReference type="PANTHER" id="PTHR24192:SF3">
    <property type="entry name" value="ANKYRIN REPEAT DOMAIN 40"/>
    <property type="match status" value="1"/>
</dbReference>
<organism evidence="3 4">
    <name type="scientific">Diabrotica virgifera virgifera</name>
    <name type="common">western corn rootworm</name>
    <dbReference type="NCBI Taxonomy" id="50390"/>
    <lineage>
        <taxon>Eukaryota</taxon>
        <taxon>Metazoa</taxon>
        <taxon>Ecdysozoa</taxon>
        <taxon>Arthropoda</taxon>
        <taxon>Hexapoda</taxon>
        <taxon>Insecta</taxon>
        <taxon>Pterygota</taxon>
        <taxon>Neoptera</taxon>
        <taxon>Endopterygota</taxon>
        <taxon>Coleoptera</taxon>
        <taxon>Polyphaga</taxon>
        <taxon>Cucujiformia</taxon>
        <taxon>Chrysomeloidea</taxon>
        <taxon>Chrysomelidae</taxon>
        <taxon>Galerucinae</taxon>
        <taxon>Diabroticina</taxon>
        <taxon>Diabroticites</taxon>
        <taxon>Diabrotica</taxon>
    </lineage>
</organism>
<feature type="region of interest" description="Disordered" evidence="2">
    <location>
        <begin position="65"/>
        <end position="94"/>
    </location>
</feature>
<protein>
    <recommendedName>
        <fullName evidence="5">Ankyrin repeat domain-containing protein 40-like</fullName>
    </recommendedName>
</protein>
<evidence type="ECO:0000256" key="1">
    <source>
        <dbReference type="PROSITE-ProRule" id="PRU00023"/>
    </source>
</evidence>
<dbReference type="SMART" id="SM00248">
    <property type="entry name" value="ANK"/>
    <property type="match status" value="2"/>
</dbReference>
<evidence type="ECO:0000313" key="3">
    <source>
        <dbReference type="EnsemblMetazoa" id="XP_050503702.1"/>
    </source>
</evidence>
<dbReference type="InterPro" id="IPR039195">
    <property type="entry name" value="ANKRD40"/>
</dbReference>
<dbReference type="Pfam" id="PF12796">
    <property type="entry name" value="Ank_2"/>
    <property type="match status" value="1"/>
</dbReference>
<evidence type="ECO:0000313" key="4">
    <source>
        <dbReference type="Proteomes" id="UP001652700"/>
    </source>
</evidence>
<dbReference type="Proteomes" id="UP001652700">
    <property type="component" value="Unplaced"/>
</dbReference>
<dbReference type="PROSITE" id="PS50297">
    <property type="entry name" value="ANK_REP_REGION"/>
    <property type="match status" value="1"/>
</dbReference>
<dbReference type="InterPro" id="IPR036770">
    <property type="entry name" value="Ankyrin_rpt-contain_sf"/>
</dbReference>
<proteinExistence type="predicted"/>
<dbReference type="RefSeq" id="XP_050503702.1">
    <property type="nucleotide sequence ID" value="XM_050647745.1"/>
</dbReference>
<keyword evidence="1" id="KW-0040">ANK repeat</keyword>
<dbReference type="InterPro" id="IPR002110">
    <property type="entry name" value="Ankyrin_rpt"/>
</dbReference>
<evidence type="ECO:0008006" key="5">
    <source>
        <dbReference type="Google" id="ProtNLM"/>
    </source>
</evidence>
<dbReference type="GeneID" id="114325566"/>
<name>A0ABM5K0I8_DIAVI</name>
<evidence type="ECO:0000256" key="2">
    <source>
        <dbReference type="SAM" id="MobiDB-lite"/>
    </source>
</evidence>
<dbReference type="SUPFAM" id="SSF48403">
    <property type="entry name" value="Ankyrin repeat"/>
    <property type="match status" value="1"/>
</dbReference>
<dbReference type="PROSITE" id="PS50088">
    <property type="entry name" value="ANK_REPEAT"/>
    <property type="match status" value="1"/>
</dbReference>